<dbReference type="EMBL" id="CAFBPX010000068">
    <property type="protein sequence ID" value="CAB5032670.1"/>
    <property type="molecule type" value="Genomic_DNA"/>
</dbReference>
<sequence length="97" mass="10112">MRRVDKAVGDVEAHRIVANAFKVASPPVAVKLLTAGDRAFDALDQYEPVWRVGENCVSGQLGSAAPVVCGSGAPSCLTVRLVLEVGADYVRLACVTG</sequence>
<protein>
    <submittedName>
        <fullName evidence="1">Unannotated protein</fullName>
    </submittedName>
</protein>
<accession>A0A6J7RWK0</accession>
<name>A0A6J7RWK0_9ZZZZ</name>
<dbReference type="AlphaFoldDB" id="A0A6J7RWK0"/>
<proteinExistence type="predicted"/>
<reference evidence="1" key="1">
    <citation type="submission" date="2020-05" db="EMBL/GenBank/DDBJ databases">
        <authorList>
            <person name="Chiriac C."/>
            <person name="Salcher M."/>
            <person name="Ghai R."/>
            <person name="Kavagutti S V."/>
        </authorList>
    </citation>
    <scope>NUCLEOTIDE SEQUENCE</scope>
</reference>
<organism evidence="1">
    <name type="scientific">freshwater metagenome</name>
    <dbReference type="NCBI Taxonomy" id="449393"/>
    <lineage>
        <taxon>unclassified sequences</taxon>
        <taxon>metagenomes</taxon>
        <taxon>ecological metagenomes</taxon>
    </lineage>
</organism>
<evidence type="ECO:0000313" key="1">
    <source>
        <dbReference type="EMBL" id="CAB5032670.1"/>
    </source>
</evidence>
<gene>
    <name evidence="1" type="ORF">UFOPK4175_00511</name>
</gene>